<reference evidence="1 2" key="1">
    <citation type="submission" date="2019-03" db="EMBL/GenBank/DDBJ databases">
        <title>Empedobacter tilapiae sp. nov., isolated from an intestine of Nile tilapia Oreochromis niloticus.</title>
        <authorList>
            <person name="Kim Y.-O."/>
            <person name="Yoon J.-H."/>
        </authorList>
    </citation>
    <scope>NUCLEOTIDE SEQUENCE [LARGE SCALE GENOMIC DNA]</scope>
    <source>
        <strain evidence="1 2">MRS2</strain>
    </source>
</reference>
<accession>A0A4Z1BH18</accession>
<sequence>MITQQDHSKISKNDKKALEENIYKVVTTPYENEIFCTDYVGKISISMSNHNSTYSMNLNSVCDWTTFNEETKNISKIIDRYK</sequence>
<comment type="caution">
    <text evidence="1">The sequence shown here is derived from an EMBL/GenBank/DDBJ whole genome shotgun (WGS) entry which is preliminary data.</text>
</comment>
<name>A0A4Z1BH18_9FLAO</name>
<evidence type="ECO:0000313" key="2">
    <source>
        <dbReference type="Proteomes" id="UP000297998"/>
    </source>
</evidence>
<protein>
    <submittedName>
        <fullName evidence="1">Uncharacterized protein</fullName>
    </submittedName>
</protein>
<organism evidence="1 2">
    <name type="scientific">Empedobacter tilapiae</name>
    <dbReference type="NCBI Taxonomy" id="2491114"/>
    <lineage>
        <taxon>Bacteria</taxon>
        <taxon>Pseudomonadati</taxon>
        <taxon>Bacteroidota</taxon>
        <taxon>Flavobacteriia</taxon>
        <taxon>Flavobacteriales</taxon>
        <taxon>Weeksellaceae</taxon>
        <taxon>Empedobacter</taxon>
    </lineage>
</organism>
<proteinExistence type="predicted"/>
<gene>
    <name evidence="1" type="ORF">E4J94_13840</name>
</gene>
<dbReference type="AlphaFoldDB" id="A0A4Z1BH18"/>
<evidence type="ECO:0000313" key="1">
    <source>
        <dbReference type="EMBL" id="TGN24319.1"/>
    </source>
</evidence>
<dbReference type="RefSeq" id="WP_135836389.1">
    <property type="nucleotide sequence ID" value="NZ_SRPE01000010.1"/>
</dbReference>
<dbReference type="OrthoDB" id="798997at2"/>
<dbReference type="Proteomes" id="UP000297998">
    <property type="component" value="Unassembled WGS sequence"/>
</dbReference>
<keyword evidence="2" id="KW-1185">Reference proteome</keyword>
<dbReference type="EMBL" id="SRPE01000010">
    <property type="protein sequence ID" value="TGN24319.1"/>
    <property type="molecule type" value="Genomic_DNA"/>
</dbReference>